<proteinExistence type="predicted"/>
<keyword evidence="3" id="KW-1185">Reference proteome</keyword>
<feature type="region of interest" description="Disordered" evidence="1">
    <location>
        <begin position="37"/>
        <end position="88"/>
    </location>
</feature>
<feature type="compositionally biased region" description="Basic residues" evidence="1">
    <location>
        <begin position="63"/>
        <end position="74"/>
    </location>
</feature>
<gene>
    <name evidence="2" type="ORF">K432DRAFT_378799</name>
</gene>
<dbReference type="AlphaFoldDB" id="A0A8E2EHR6"/>
<name>A0A8E2EHR6_9PEZI</name>
<dbReference type="OrthoDB" id="366390at2759"/>
<evidence type="ECO:0000313" key="3">
    <source>
        <dbReference type="Proteomes" id="UP000250266"/>
    </source>
</evidence>
<dbReference type="Proteomes" id="UP000250266">
    <property type="component" value="Unassembled WGS sequence"/>
</dbReference>
<protein>
    <submittedName>
        <fullName evidence="2">Uncharacterized protein</fullName>
    </submittedName>
</protein>
<reference evidence="2 3" key="1">
    <citation type="journal article" date="2016" name="Nat. Commun.">
        <title>Ectomycorrhizal ecology is imprinted in the genome of the dominant symbiotic fungus Cenococcum geophilum.</title>
        <authorList>
            <consortium name="DOE Joint Genome Institute"/>
            <person name="Peter M."/>
            <person name="Kohler A."/>
            <person name="Ohm R.A."/>
            <person name="Kuo A."/>
            <person name="Krutzmann J."/>
            <person name="Morin E."/>
            <person name="Arend M."/>
            <person name="Barry K.W."/>
            <person name="Binder M."/>
            <person name="Choi C."/>
            <person name="Clum A."/>
            <person name="Copeland A."/>
            <person name="Grisel N."/>
            <person name="Haridas S."/>
            <person name="Kipfer T."/>
            <person name="LaButti K."/>
            <person name="Lindquist E."/>
            <person name="Lipzen A."/>
            <person name="Maire R."/>
            <person name="Meier B."/>
            <person name="Mihaltcheva S."/>
            <person name="Molinier V."/>
            <person name="Murat C."/>
            <person name="Poggeler S."/>
            <person name="Quandt C.A."/>
            <person name="Sperisen C."/>
            <person name="Tritt A."/>
            <person name="Tisserant E."/>
            <person name="Crous P.W."/>
            <person name="Henrissat B."/>
            <person name="Nehls U."/>
            <person name="Egli S."/>
            <person name="Spatafora J.W."/>
            <person name="Grigoriev I.V."/>
            <person name="Martin F.M."/>
        </authorList>
    </citation>
    <scope>NUCLEOTIDE SEQUENCE [LARGE SCALE GENOMIC DNA]</scope>
    <source>
        <strain evidence="2 3">CBS 459.81</strain>
    </source>
</reference>
<sequence length="88" mass="10006">MPKSASDLPPEAFDLASKLFDYAREGNTYLSAGIPKKLDEPRRRHPRNALLIIQPSFNNNYAPRRRRGSQRFKRQRPESARGSGVQGP</sequence>
<dbReference type="EMBL" id="KV744842">
    <property type="protein sequence ID" value="OCK84220.1"/>
    <property type="molecule type" value="Genomic_DNA"/>
</dbReference>
<evidence type="ECO:0000313" key="2">
    <source>
        <dbReference type="EMBL" id="OCK84220.1"/>
    </source>
</evidence>
<accession>A0A8E2EHR6</accession>
<evidence type="ECO:0000256" key="1">
    <source>
        <dbReference type="SAM" id="MobiDB-lite"/>
    </source>
</evidence>
<organism evidence="2 3">
    <name type="scientific">Lepidopterella palustris CBS 459.81</name>
    <dbReference type="NCBI Taxonomy" id="1314670"/>
    <lineage>
        <taxon>Eukaryota</taxon>
        <taxon>Fungi</taxon>
        <taxon>Dikarya</taxon>
        <taxon>Ascomycota</taxon>
        <taxon>Pezizomycotina</taxon>
        <taxon>Dothideomycetes</taxon>
        <taxon>Pleosporomycetidae</taxon>
        <taxon>Mytilinidiales</taxon>
        <taxon>Argynnaceae</taxon>
        <taxon>Lepidopterella</taxon>
    </lineage>
</organism>